<dbReference type="Gene3D" id="1.10.1200.10">
    <property type="entry name" value="ACP-like"/>
    <property type="match status" value="1"/>
</dbReference>
<reference evidence="13" key="1">
    <citation type="submission" date="2021-06" db="EMBL/GenBank/DDBJ databases">
        <title>Comparative genomics, transcriptomics and evolutionary studies reveal genomic signatures of adaptation to plant cell wall in hemibiotrophic fungi.</title>
        <authorList>
            <consortium name="DOE Joint Genome Institute"/>
            <person name="Baroncelli R."/>
            <person name="Diaz J.F."/>
            <person name="Benocci T."/>
            <person name="Peng M."/>
            <person name="Battaglia E."/>
            <person name="Haridas S."/>
            <person name="Andreopoulos W."/>
            <person name="Labutti K."/>
            <person name="Pangilinan J."/>
            <person name="Floch G.L."/>
            <person name="Makela M.R."/>
            <person name="Henrissat B."/>
            <person name="Grigoriev I.V."/>
            <person name="Crouch J.A."/>
            <person name="De Vries R.P."/>
            <person name="Sukno S.A."/>
            <person name="Thon M.R."/>
        </authorList>
    </citation>
    <scope>NUCLEOTIDE SEQUENCE</scope>
    <source>
        <strain evidence="13">CBS 102054</strain>
    </source>
</reference>
<evidence type="ECO:0000256" key="4">
    <source>
        <dbReference type="ARBA" id="ARBA00022857"/>
    </source>
</evidence>
<keyword evidence="5" id="KW-0560">Oxidoreductase</keyword>
<keyword evidence="4" id="KW-0521">NADP</keyword>
<dbReference type="PANTHER" id="PTHR43775">
    <property type="entry name" value="FATTY ACID SYNTHASE"/>
    <property type="match status" value="1"/>
</dbReference>
<dbReference type="Pfam" id="PF02801">
    <property type="entry name" value="Ketoacyl-synt_C"/>
    <property type="match status" value="1"/>
</dbReference>
<evidence type="ECO:0000256" key="8">
    <source>
        <dbReference type="PROSITE-ProRule" id="PRU01363"/>
    </source>
</evidence>
<feature type="active site" description="Proton donor; for dehydratase activity" evidence="8">
    <location>
        <position position="1104"/>
    </location>
</feature>
<dbReference type="Pfam" id="PF14765">
    <property type="entry name" value="PS-DH"/>
    <property type="match status" value="1"/>
</dbReference>
<feature type="compositionally biased region" description="Basic and acidic residues" evidence="9">
    <location>
        <begin position="2450"/>
        <end position="2471"/>
    </location>
</feature>
<dbReference type="GO" id="GO:0004312">
    <property type="term" value="F:fatty acid synthase activity"/>
    <property type="evidence" value="ECO:0007669"/>
    <property type="project" value="TreeGrafter"/>
</dbReference>
<dbReference type="InterPro" id="IPR016036">
    <property type="entry name" value="Malonyl_transacylase_ACP-bd"/>
</dbReference>
<dbReference type="GO" id="GO:0031177">
    <property type="term" value="F:phosphopantetheine binding"/>
    <property type="evidence" value="ECO:0007669"/>
    <property type="project" value="InterPro"/>
</dbReference>
<feature type="domain" description="Ketosynthase family 3 (KS3)" evidence="11">
    <location>
        <begin position="1"/>
        <end position="423"/>
    </location>
</feature>
<dbReference type="InterPro" id="IPR036291">
    <property type="entry name" value="NAD(P)-bd_dom_sf"/>
</dbReference>
<dbReference type="InterPro" id="IPR049900">
    <property type="entry name" value="PKS_mFAS_DH"/>
</dbReference>
<dbReference type="Pfam" id="PF23114">
    <property type="entry name" value="NAD-bd_HRPKS_sdrA"/>
    <property type="match status" value="1"/>
</dbReference>
<dbReference type="InterPro" id="IPR016039">
    <property type="entry name" value="Thiolase-like"/>
</dbReference>
<dbReference type="CDD" id="cd02440">
    <property type="entry name" value="AdoMet_MTases"/>
    <property type="match status" value="1"/>
</dbReference>
<dbReference type="FunFam" id="3.40.50.720:FF:000209">
    <property type="entry name" value="Polyketide synthase Pks12"/>
    <property type="match status" value="1"/>
</dbReference>
<dbReference type="SMART" id="SM00829">
    <property type="entry name" value="PKS_ER"/>
    <property type="match status" value="1"/>
</dbReference>
<dbReference type="SMART" id="SM00825">
    <property type="entry name" value="PKS_KS"/>
    <property type="match status" value="1"/>
</dbReference>
<keyword evidence="14" id="KW-1185">Reference proteome</keyword>
<dbReference type="Pfam" id="PF08242">
    <property type="entry name" value="Methyltransf_12"/>
    <property type="match status" value="1"/>
</dbReference>
<evidence type="ECO:0000256" key="1">
    <source>
        <dbReference type="ARBA" id="ARBA00022450"/>
    </source>
</evidence>
<dbReference type="InterPro" id="IPR029063">
    <property type="entry name" value="SAM-dependent_MTases_sf"/>
</dbReference>
<dbReference type="Gene3D" id="3.40.47.10">
    <property type="match status" value="1"/>
</dbReference>
<dbReference type="PROSITE" id="PS52004">
    <property type="entry name" value="KS3_2"/>
    <property type="match status" value="1"/>
</dbReference>
<feature type="active site" description="Proton acceptor; for dehydratase activity" evidence="8">
    <location>
        <position position="935"/>
    </location>
</feature>
<organism evidence="13 14">
    <name type="scientific">Colletotrichum phormii</name>
    <dbReference type="NCBI Taxonomy" id="359342"/>
    <lineage>
        <taxon>Eukaryota</taxon>
        <taxon>Fungi</taxon>
        <taxon>Dikarya</taxon>
        <taxon>Ascomycota</taxon>
        <taxon>Pezizomycotina</taxon>
        <taxon>Sordariomycetes</taxon>
        <taxon>Hypocreomycetidae</taxon>
        <taxon>Glomerellales</taxon>
        <taxon>Glomerellaceae</taxon>
        <taxon>Colletotrichum</taxon>
        <taxon>Colletotrichum acutatum species complex</taxon>
    </lineage>
</organism>
<proteinExistence type="predicted"/>
<keyword evidence="7" id="KW-0012">Acyltransferase</keyword>
<gene>
    <name evidence="13" type="ORF">BDP81DRAFT_336416</name>
</gene>
<dbReference type="InterPro" id="IPR013217">
    <property type="entry name" value="Methyltransf_12"/>
</dbReference>
<evidence type="ECO:0000259" key="11">
    <source>
        <dbReference type="PROSITE" id="PS52004"/>
    </source>
</evidence>
<dbReference type="Pfam" id="PF08240">
    <property type="entry name" value="ADH_N"/>
    <property type="match status" value="1"/>
</dbReference>
<dbReference type="PANTHER" id="PTHR43775:SF28">
    <property type="entry name" value="SYNTHASE, PUTATIVE-RELATED"/>
    <property type="match status" value="1"/>
</dbReference>
<dbReference type="GO" id="GO:0044550">
    <property type="term" value="P:secondary metabolite biosynthetic process"/>
    <property type="evidence" value="ECO:0007669"/>
    <property type="project" value="UniProtKB-ARBA"/>
</dbReference>
<dbReference type="InterPro" id="IPR014043">
    <property type="entry name" value="Acyl_transferase_dom"/>
</dbReference>
<dbReference type="SUPFAM" id="SSF53901">
    <property type="entry name" value="Thiolase-like"/>
    <property type="match status" value="1"/>
</dbReference>
<dbReference type="Pfam" id="PF16197">
    <property type="entry name" value="KAsynt_C_assoc"/>
    <property type="match status" value="1"/>
</dbReference>
<evidence type="ECO:0000313" key="14">
    <source>
        <dbReference type="Proteomes" id="UP001243989"/>
    </source>
</evidence>
<dbReference type="RefSeq" id="XP_060437561.1">
    <property type="nucleotide sequence ID" value="XM_060585919.1"/>
</dbReference>
<feature type="region of interest" description="N-terminal hotdog fold" evidence="8">
    <location>
        <begin position="903"/>
        <end position="1033"/>
    </location>
</feature>
<evidence type="ECO:0000256" key="3">
    <source>
        <dbReference type="ARBA" id="ARBA00022679"/>
    </source>
</evidence>
<dbReference type="InterPro" id="IPR013154">
    <property type="entry name" value="ADH-like_N"/>
</dbReference>
<evidence type="ECO:0000256" key="6">
    <source>
        <dbReference type="ARBA" id="ARBA00023268"/>
    </source>
</evidence>
<dbReference type="PROSITE" id="PS52019">
    <property type="entry name" value="PKS_MFAS_DH"/>
    <property type="match status" value="1"/>
</dbReference>
<dbReference type="SUPFAM" id="SSF53335">
    <property type="entry name" value="S-adenosyl-L-methionine-dependent methyltransferases"/>
    <property type="match status" value="1"/>
</dbReference>
<dbReference type="SUPFAM" id="SSF55048">
    <property type="entry name" value="Probable ACP-binding domain of malonyl-CoA ACP transacylase"/>
    <property type="match status" value="1"/>
</dbReference>
<dbReference type="InterPro" id="IPR020843">
    <property type="entry name" value="ER"/>
</dbReference>
<dbReference type="Gene3D" id="3.40.366.10">
    <property type="entry name" value="Malonyl-Coenzyme A Acyl Carrier Protein, domain 2"/>
    <property type="match status" value="1"/>
</dbReference>
<dbReference type="SMART" id="SM00826">
    <property type="entry name" value="PKS_DH"/>
    <property type="match status" value="1"/>
</dbReference>
<dbReference type="InterPro" id="IPR056501">
    <property type="entry name" value="NAD-bd_HRPKS_sdrA"/>
</dbReference>
<dbReference type="SMART" id="SM00823">
    <property type="entry name" value="PKS_PP"/>
    <property type="match status" value="1"/>
</dbReference>
<evidence type="ECO:0000256" key="5">
    <source>
        <dbReference type="ARBA" id="ARBA00023002"/>
    </source>
</evidence>
<evidence type="ECO:0000259" key="10">
    <source>
        <dbReference type="PROSITE" id="PS50075"/>
    </source>
</evidence>
<dbReference type="GO" id="GO:1901336">
    <property type="term" value="P:lactone biosynthetic process"/>
    <property type="evidence" value="ECO:0007669"/>
    <property type="project" value="UniProtKB-ARBA"/>
</dbReference>
<dbReference type="InterPro" id="IPR009081">
    <property type="entry name" value="PP-bd_ACP"/>
</dbReference>
<dbReference type="Pfam" id="PF08659">
    <property type="entry name" value="KR"/>
    <property type="match status" value="1"/>
</dbReference>
<dbReference type="Gene3D" id="3.40.50.720">
    <property type="entry name" value="NAD(P)-binding Rossmann-like Domain"/>
    <property type="match status" value="2"/>
</dbReference>
<feature type="region of interest" description="C-terminal hotdog fold" evidence="8">
    <location>
        <begin position="1044"/>
        <end position="1188"/>
    </location>
</feature>
<evidence type="ECO:0000259" key="12">
    <source>
        <dbReference type="PROSITE" id="PS52019"/>
    </source>
</evidence>
<dbReference type="Gene3D" id="3.90.180.10">
    <property type="entry name" value="Medium-chain alcohol dehydrogenases, catalytic domain"/>
    <property type="match status" value="1"/>
</dbReference>
<dbReference type="InterPro" id="IPR042104">
    <property type="entry name" value="PKS_dehydratase_sf"/>
</dbReference>
<dbReference type="GO" id="GO:0016491">
    <property type="term" value="F:oxidoreductase activity"/>
    <property type="evidence" value="ECO:0007669"/>
    <property type="project" value="UniProtKB-KW"/>
</dbReference>
<dbReference type="SMART" id="SM00822">
    <property type="entry name" value="PKS_KR"/>
    <property type="match status" value="1"/>
</dbReference>
<dbReference type="InterPro" id="IPR014030">
    <property type="entry name" value="Ketoacyl_synth_N"/>
</dbReference>
<dbReference type="Gene3D" id="3.40.50.150">
    <property type="entry name" value="Vaccinia Virus protein VP39"/>
    <property type="match status" value="1"/>
</dbReference>
<dbReference type="CDD" id="cd05195">
    <property type="entry name" value="enoyl_red"/>
    <property type="match status" value="1"/>
</dbReference>
<dbReference type="InterPro" id="IPR020806">
    <property type="entry name" value="PKS_PP-bd"/>
</dbReference>
<dbReference type="InterPro" id="IPR016035">
    <property type="entry name" value="Acyl_Trfase/lysoPLipase"/>
</dbReference>
<dbReference type="Pfam" id="PF00550">
    <property type="entry name" value="PP-binding"/>
    <property type="match status" value="1"/>
</dbReference>
<dbReference type="GeneID" id="85470781"/>
<dbReference type="InterPro" id="IPR050091">
    <property type="entry name" value="PKS_NRPS_Biosynth_Enz"/>
</dbReference>
<keyword evidence="3" id="KW-0808">Transferase</keyword>
<evidence type="ECO:0000313" key="13">
    <source>
        <dbReference type="EMBL" id="KAK1621566.1"/>
    </source>
</evidence>
<dbReference type="PROSITE" id="PS50075">
    <property type="entry name" value="CARRIER"/>
    <property type="match status" value="1"/>
</dbReference>
<feature type="region of interest" description="Disordered" evidence="9">
    <location>
        <begin position="2449"/>
        <end position="2471"/>
    </location>
</feature>
<dbReference type="Pfam" id="PF21089">
    <property type="entry name" value="PKS_DH_N"/>
    <property type="match status" value="1"/>
</dbReference>
<keyword evidence="6" id="KW-0511">Multifunctional enzyme</keyword>
<dbReference type="SMART" id="SM00827">
    <property type="entry name" value="PKS_AT"/>
    <property type="match status" value="1"/>
</dbReference>
<sequence>MEPIAICGMALRLPGGIATSEEFWQFLVDKRDARCQIPASRFNASSYYSETGKPGHIKTQHGYFLDDSVDLGALDTTFFRMPKNEVERADPQQRLLLELTKECLESAGEVDYRGKTIGTFVGCFGEDWLETLTKDSEVVGQYKITGYGDFMLSNRLSYEYDLKGPSMTIRTGCSSALIGLHEACMSIQHGQCNAAIVAGSNLILAPGLYVSMSEQGVLSPNGSCRTFDAAADGYARGEAVNVVYIKRLSDAIRDGNPIRAVIRGTSSNADGKTPSLTIPSFESHEAMIRRAYSMAAIDASDIPQTGFVECHGTGTPAGDPIETTAIAKVFGDSGVHIGSCKPNIGHSEGASGITSLIKSIMALEHRTIPPNIKFDSPNPKIPFAEKNLRVPLEPTPWPEDRVERVSVNSFGIGGANAHVVIESAATFLGRLGRPSVPDPMSSIWNQAQLMTYSANTADSLRRQVVNNQRYIAKHPEILNDIAYTLTARRAHLPQRVFSVMENGIELNTSTLVKAPSTPTDLALVFTGQGAQWPGMAVALMLSNRVFAQSIRHMDKVLRLLPDGPSWTLIDELNKPKESSRLQEACISQPLCTAVQIALVDVLRATAGIEPFAVVGHSSGEMAAAYACGKLTSNEAIVAAYYRGVVSSEVTKSGAMAAVGMGRAEVFPFLRPGVGIACENSPSSVTISGDTQIVETVLNQIRKAKPDALARLLKVDTAYHSHHMQEVGDRYLTLTSPYIDASKSTVTSSTSMFSSVTGSLLPPNWIADAQYWRLNLESPVLFNAAVTKLVETHKSQISNHLVFLEVGPHSALAGPLRQILAQNSLNLSYASCLVRAKNATESFLTALGQLWQLGLEIDFNLLTNPERTANVVADLPAYPWHHDHSLLFSSRISDEWRHRRFPKHEILGVRVSESCPNEPVFRNMLSLDHVPWISDHNIKGDVIFPCAGYIGMAGEAARQLSTGSFTGYSMRNIVIDMAMVLSANKATEVITSLRKERLTDTLDSPWWDFTITSFNGSTWMKHCSGQVKSLEDKARVSNHYRQDLLRDVSSDKWYQALRNVGANYGPYFQGLSDVTCSPTENISAGTATHTIRDDSYYAIHPTKVDFFLQLFSVAAMKGIGHKLDIMNVPTFIEALELFDCDSEVRMEVEATQTPRGLLLGRGLGLSSEEELVISLKGVKLSPLENDLSGEDLDPHAGARIFWQADIDFFKISDLIEPHPEQKCLSLTRDLTLSYIKEALRRLEGVASLQPHLSRFLAWMQQQPVLPGAKSISSDDIELGPFGPLDVAMRVVLDNIGPIFRGQTEPLEVLLPNNILTSIYDSLNITNREPLFRALGHSKPNLRILEIGAGTGGTTSKVIHWLRGPTGASLYSEYTYTDVSAGFFSAAKDRFSSHSNMSFKVLDISKDPTSQGFEPGTYDLVIAANVLHATPSLKETLANVHKLLHPEGRLYIEELSYDALPLNFIMGVLPGWWLGAEDQRPDQPHVTPERWDVELRNAGFNGLEGVAYDSDRPNNLLAFMTARPVPASTTPRSVTILHDLNYFGLGNNLRDVLVQGPLQSVDLHEISKGLPSESSDFISLLDLETPFFDDISPEAFDKFRGLVTEASNRQARILWLTRSSQLKCSDPRWGQTIGAARSIRNELSLDFATCEVDQITSTSLRAISRVFDKFQRSGNNARSSLEYEYSIVDGAIQTSRLYPINVNDELGTCGSDPVDLVYDLRIGRYGRLNTLDWYPKARQPLRSDEVLVEARAVGMNFKDVLIAMGIVDSNISNLGLEAAGIVRETGPDVTTLVSGDRVFVFGGGCFSTGITISEKLCVKIPDSLAFRDAATMPCVFSTVIHGLLDIGRLTEGDSVLIHSACGGVGLAAIQICKMVGAEIYCTVGTDGKVQYLESMYGIPRERILNSRNDSFLGDIQELTGGRGVDVVLNSLSGELLHASWNCVAEFGKMIEIGKRDLIGNGKLALNVFELNRSYHGVDLGHLIELKPKEGNRLLRRIVEYYEQGHIGPIAPTKVFRAGMVEECFRYMQKGQHIGKIVVAMDPTRENLSIGSASNGKPSFNGDSSYLLVGGLGGLGRSVSNWMVEHGAKHLIFLSRQGGETTENQRFVAELEAQGCSAITVRGDISSLSDVDRAIKAGVQPVRGVINMSMVLRDQSFANMSHDEWTAAADPKVKGTWNLHHACVNAELDLDFFLLFSSISGIYGQRGQANYAGANTFLDAFVQYRQGLGLRAGVVDVGAMLDSGYLADNPALMERLMGQGIYGIKIPQLLDALALVLSAPEPSAECAAASTFVNNAQLVLGHRSLTSLSDPANRVPWKEDRRMGYYFNLEHDQNAVSRSTSSDHGALAAFLKSAAADPNVLTSTETSKFIARQIAVQLFQLLLKPIEDEEEIDVNMSLQDAGLDSLVAVEMREWWKGVFGFEVSVLEMLGIGSLLALGKRAVKGLEELLGGVGDEKQEPGEKHDTERYLRLKMP</sequence>
<dbReference type="InterPro" id="IPR057326">
    <property type="entry name" value="KR_dom"/>
</dbReference>
<dbReference type="SUPFAM" id="SSF52151">
    <property type="entry name" value="FabD/lysophospholipase-like"/>
    <property type="match status" value="1"/>
</dbReference>
<dbReference type="InterPro" id="IPR014031">
    <property type="entry name" value="Ketoacyl_synth_C"/>
</dbReference>
<dbReference type="InterPro" id="IPR011032">
    <property type="entry name" value="GroES-like_sf"/>
</dbReference>
<evidence type="ECO:0000256" key="7">
    <source>
        <dbReference type="ARBA" id="ARBA00023315"/>
    </source>
</evidence>
<dbReference type="CDD" id="cd00833">
    <property type="entry name" value="PKS"/>
    <property type="match status" value="1"/>
</dbReference>
<dbReference type="SUPFAM" id="SSF50129">
    <property type="entry name" value="GroES-like"/>
    <property type="match status" value="1"/>
</dbReference>
<dbReference type="InterPro" id="IPR036736">
    <property type="entry name" value="ACP-like_sf"/>
</dbReference>
<evidence type="ECO:0000256" key="9">
    <source>
        <dbReference type="SAM" id="MobiDB-lite"/>
    </source>
</evidence>
<comment type="caution">
    <text evidence="13">The sequence shown here is derived from an EMBL/GenBank/DDBJ whole genome shotgun (WGS) entry which is preliminary data.</text>
</comment>
<dbReference type="Gene3D" id="3.10.129.110">
    <property type="entry name" value="Polyketide synthase dehydratase"/>
    <property type="match status" value="1"/>
</dbReference>
<feature type="domain" description="Carrier" evidence="10">
    <location>
        <begin position="2362"/>
        <end position="2442"/>
    </location>
</feature>
<dbReference type="SUPFAM" id="SSF47336">
    <property type="entry name" value="ACP-like"/>
    <property type="match status" value="1"/>
</dbReference>
<keyword evidence="1" id="KW-0596">Phosphopantetheine</keyword>
<dbReference type="SUPFAM" id="SSF51735">
    <property type="entry name" value="NAD(P)-binding Rossmann-fold domains"/>
    <property type="match status" value="2"/>
</dbReference>
<dbReference type="InterPro" id="IPR032821">
    <property type="entry name" value="PKS_assoc"/>
</dbReference>
<dbReference type="Pfam" id="PF00698">
    <property type="entry name" value="Acyl_transf_1"/>
    <property type="match status" value="1"/>
</dbReference>
<feature type="domain" description="PKS/mFAS DH" evidence="12">
    <location>
        <begin position="903"/>
        <end position="1188"/>
    </location>
</feature>
<dbReference type="GO" id="GO:0006633">
    <property type="term" value="P:fatty acid biosynthetic process"/>
    <property type="evidence" value="ECO:0007669"/>
    <property type="project" value="TreeGrafter"/>
</dbReference>
<dbReference type="EMBL" id="JAHMHQ010000047">
    <property type="protein sequence ID" value="KAK1621566.1"/>
    <property type="molecule type" value="Genomic_DNA"/>
</dbReference>
<dbReference type="InterPro" id="IPR049552">
    <property type="entry name" value="PKS_DH_N"/>
</dbReference>
<dbReference type="Pfam" id="PF00109">
    <property type="entry name" value="ketoacyl-synt"/>
    <property type="match status" value="1"/>
</dbReference>
<keyword evidence="2" id="KW-0597">Phosphoprotein</keyword>
<name>A0AAI9ZBV7_9PEZI</name>
<dbReference type="InterPro" id="IPR001227">
    <property type="entry name" value="Ac_transferase_dom_sf"/>
</dbReference>
<dbReference type="Gene3D" id="3.30.70.3290">
    <property type="match status" value="1"/>
</dbReference>
<dbReference type="Pfam" id="PF13602">
    <property type="entry name" value="ADH_zinc_N_2"/>
    <property type="match status" value="1"/>
</dbReference>
<dbReference type="InterPro" id="IPR049551">
    <property type="entry name" value="PKS_DH_C"/>
</dbReference>
<accession>A0AAI9ZBV7</accession>
<evidence type="ECO:0000256" key="2">
    <source>
        <dbReference type="ARBA" id="ARBA00022553"/>
    </source>
</evidence>
<dbReference type="Proteomes" id="UP001243989">
    <property type="component" value="Unassembled WGS sequence"/>
</dbReference>
<dbReference type="InterPro" id="IPR013968">
    <property type="entry name" value="PKS_KR"/>
</dbReference>
<dbReference type="InterPro" id="IPR020807">
    <property type="entry name" value="PKS_DH"/>
</dbReference>
<protein>
    <submittedName>
        <fullName evidence="13">KR domain-containing protein</fullName>
    </submittedName>
</protein>
<dbReference type="InterPro" id="IPR020841">
    <property type="entry name" value="PKS_Beta-ketoAc_synthase_dom"/>
</dbReference>